<protein>
    <submittedName>
        <fullName evidence="2">Uncharacterized protein</fullName>
    </submittedName>
</protein>
<sequence length="95" mass="10212">MARLQQRRAGSGDRAWQHQRRLSDAAVTMALARWRGQQRCGSDAAAETIGSDPALQLRGTGDDQRRRDRADGSGDGWHPRGRGDSGSGVALTAAQ</sequence>
<feature type="region of interest" description="Disordered" evidence="1">
    <location>
        <begin position="38"/>
        <end position="95"/>
    </location>
</feature>
<proteinExistence type="predicted"/>
<name>A0AAP0FLD3_9MAGN</name>
<comment type="caution">
    <text evidence="2">The sequence shown here is derived from an EMBL/GenBank/DDBJ whole genome shotgun (WGS) entry which is preliminary data.</text>
</comment>
<feature type="compositionally biased region" description="Basic and acidic residues" evidence="1">
    <location>
        <begin position="60"/>
        <end position="83"/>
    </location>
</feature>
<keyword evidence="3" id="KW-1185">Reference proteome</keyword>
<dbReference type="EMBL" id="JBBNAF010000010">
    <property type="protein sequence ID" value="KAK9107048.1"/>
    <property type="molecule type" value="Genomic_DNA"/>
</dbReference>
<dbReference type="Proteomes" id="UP001420932">
    <property type="component" value="Unassembled WGS sequence"/>
</dbReference>
<reference evidence="2 3" key="1">
    <citation type="submission" date="2024-01" db="EMBL/GenBank/DDBJ databases">
        <title>Genome assemblies of Stephania.</title>
        <authorList>
            <person name="Yang L."/>
        </authorList>
    </citation>
    <scope>NUCLEOTIDE SEQUENCE [LARGE SCALE GENOMIC DNA]</scope>
    <source>
        <strain evidence="2">YNDBR</strain>
        <tissue evidence="2">Leaf</tissue>
    </source>
</reference>
<evidence type="ECO:0000313" key="3">
    <source>
        <dbReference type="Proteomes" id="UP001420932"/>
    </source>
</evidence>
<feature type="region of interest" description="Disordered" evidence="1">
    <location>
        <begin position="1"/>
        <end position="21"/>
    </location>
</feature>
<gene>
    <name evidence="2" type="ORF">Syun_023059</name>
</gene>
<evidence type="ECO:0000256" key="1">
    <source>
        <dbReference type="SAM" id="MobiDB-lite"/>
    </source>
</evidence>
<dbReference type="AlphaFoldDB" id="A0AAP0FLD3"/>
<accession>A0AAP0FLD3</accession>
<evidence type="ECO:0000313" key="2">
    <source>
        <dbReference type="EMBL" id="KAK9107048.1"/>
    </source>
</evidence>
<organism evidence="2 3">
    <name type="scientific">Stephania yunnanensis</name>
    <dbReference type="NCBI Taxonomy" id="152371"/>
    <lineage>
        <taxon>Eukaryota</taxon>
        <taxon>Viridiplantae</taxon>
        <taxon>Streptophyta</taxon>
        <taxon>Embryophyta</taxon>
        <taxon>Tracheophyta</taxon>
        <taxon>Spermatophyta</taxon>
        <taxon>Magnoliopsida</taxon>
        <taxon>Ranunculales</taxon>
        <taxon>Menispermaceae</taxon>
        <taxon>Menispermoideae</taxon>
        <taxon>Cissampelideae</taxon>
        <taxon>Stephania</taxon>
    </lineage>
</organism>